<dbReference type="NCBIfam" id="TIGR01725">
    <property type="entry name" value="phge_HK97_gp10"/>
    <property type="match status" value="1"/>
</dbReference>
<protein>
    <submittedName>
        <fullName evidence="1">Phage protein, HK97 gp10 family</fullName>
    </submittedName>
</protein>
<dbReference type="STRING" id="756272.Plabr_1478"/>
<dbReference type="Proteomes" id="UP000006860">
    <property type="component" value="Chromosome"/>
</dbReference>
<accession>F0SQQ9</accession>
<keyword evidence="2" id="KW-1185">Reference proteome</keyword>
<dbReference type="RefSeq" id="WP_013627817.1">
    <property type="nucleotide sequence ID" value="NC_015174.1"/>
</dbReference>
<reference evidence="2" key="1">
    <citation type="submission" date="2011-02" db="EMBL/GenBank/DDBJ databases">
        <title>The complete genome of Planctomyces brasiliensis DSM 5305.</title>
        <authorList>
            <person name="Lucas S."/>
            <person name="Copeland A."/>
            <person name="Lapidus A."/>
            <person name="Bruce D."/>
            <person name="Goodwin L."/>
            <person name="Pitluck S."/>
            <person name="Kyrpides N."/>
            <person name="Mavromatis K."/>
            <person name="Pagani I."/>
            <person name="Ivanova N."/>
            <person name="Ovchinnikova G."/>
            <person name="Lu M."/>
            <person name="Detter J.C."/>
            <person name="Han C."/>
            <person name="Land M."/>
            <person name="Hauser L."/>
            <person name="Markowitz V."/>
            <person name="Cheng J.-F."/>
            <person name="Hugenholtz P."/>
            <person name="Woyke T."/>
            <person name="Wu D."/>
            <person name="Tindall B."/>
            <person name="Pomrenke H.G."/>
            <person name="Brambilla E."/>
            <person name="Klenk H.-P."/>
            <person name="Eisen J.A."/>
        </authorList>
    </citation>
    <scope>NUCLEOTIDE SEQUENCE [LARGE SCALE GENOMIC DNA]</scope>
    <source>
        <strain evidence="2">ATCC 49424 / DSM 5305 / JCM 21570 / NBRC 103401 / IFAM 1448</strain>
    </source>
</reference>
<dbReference type="KEGG" id="pbs:Plabr_1478"/>
<dbReference type="AlphaFoldDB" id="F0SQQ9"/>
<dbReference type="HOGENOM" id="CLU_127674_5_1_0"/>
<organism evidence="1 2">
    <name type="scientific">Rubinisphaera brasiliensis (strain ATCC 49424 / DSM 5305 / JCM 21570 / IAM 15109 / NBRC 103401 / IFAM 1448)</name>
    <name type="common">Planctomyces brasiliensis</name>
    <dbReference type="NCBI Taxonomy" id="756272"/>
    <lineage>
        <taxon>Bacteria</taxon>
        <taxon>Pseudomonadati</taxon>
        <taxon>Planctomycetota</taxon>
        <taxon>Planctomycetia</taxon>
        <taxon>Planctomycetales</taxon>
        <taxon>Planctomycetaceae</taxon>
        <taxon>Rubinisphaera</taxon>
    </lineage>
</organism>
<dbReference type="eggNOG" id="ENOG503299C">
    <property type="taxonomic scope" value="Bacteria"/>
</dbReference>
<dbReference type="EMBL" id="CP002546">
    <property type="protein sequence ID" value="ADY59089.1"/>
    <property type="molecule type" value="Genomic_DNA"/>
</dbReference>
<evidence type="ECO:0000313" key="1">
    <source>
        <dbReference type="EMBL" id="ADY59089.1"/>
    </source>
</evidence>
<dbReference type="OrthoDB" id="5736381at2"/>
<sequence>MSKGFEITGHKKIDKLFKQLTDKVQKKVVKKAMRKGMKPVLDEVKQNVPVDTGATKKDIKIRMGKRSRNRIEVQVSSKNDNYIPKFLEFGTSKMPARPFYTPAYESKGDEAKQTTMDALLELIQEELKKGDK</sequence>
<gene>
    <name evidence="1" type="ordered locus">Plabr_1478</name>
</gene>
<proteinExistence type="predicted"/>
<dbReference type="Pfam" id="PF04883">
    <property type="entry name" value="HK97-gp10_like"/>
    <property type="match status" value="1"/>
</dbReference>
<dbReference type="InterPro" id="IPR010064">
    <property type="entry name" value="HK97-gp10_tail"/>
</dbReference>
<evidence type="ECO:0000313" key="2">
    <source>
        <dbReference type="Proteomes" id="UP000006860"/>
    </source>
</evidence>
<name>F0SQQ9_RUBBR</name>